<name>A0A2T0Q2V0_9ACTN</name>
<evidence type="ECO:0000313" key="4">
    <source>
        <dbReference type="EMBL" id="PRX97998.1"/>
    </source>
</evidence>
<feature type="transmembrane region" description="Helical" evidence="2">
    <location>
        <begin position="530"/>
        <end position="559"/>
    </location>
</feature>
<comment type="caution">
    <text evidence="4">The sequence shown here is derived from an EMBL/GenBank/DDBJ whole genome shotgun (WGS) entry which is preliminary data.</text>
</comment>
<dbReference type="PANTHER" id="PTHR46825">
    <property type="entry name" value="D-ALANYL-D-ALANINE-CARBOXYPEPTIDASE/ENDOPEPTIDASE AMPH"/>
    <property type="match status" value="1"/>
</dbReference>
<proteinExistence type="predicted"/>
<dbReference type="InterPro" id="IPR001466">
    <property type="entry name" value="Beta-lactam-related"/>
</dbReference>
<sequence length="671" mass="70511">MPQAIRTALGLGVATVLVLGSALLPGAAAHAGEAGGGARTEPTAADVQRFLDERVPALMAEHRLPGAVVSVVADGEQVFAGGYGEADVEAGTPVDAETTSFPIASVSKSFTAAAALQLVEQGRLDLHTDVNAYLPEDVRIPDSFPGEPVTLHHLLTHTAGFADSVAGMAAASPGGVLPLAEYAAAYRPERVHPPGRFVAYSNYGTTLVGLIVQEVSGVPFEEYTAENVFAPLGMERSGFHQPDEAAEILETPKLYTVAPDPAAPLYINQGPAGAVYATAPDMSRFMIALLNDGAAAGGDFLSPESTAAMLTRQASAHPRIAGAGYGTWDRYADGVHGIGHSGDLDGAHSEYVLLPEQELGFFVSVNADGVAESPIADGRARIVDAFLAEFGTPEPEQPGPGTEQGRSGADAEQGPGSDTEQEQPAPDASAIDLEPYVGTYTTTRTSSGEPASLLVVTDQTTVSATGDGRLHTTNALLGERDWTPVEQNLFRSDEGDQLAFIEEDGRVIGLALDAVPSQNYQRVDWHEQPYLHFGAAAAALLVMLTILAWPIAALTRLVLRRRPARTAAARTAVWTAAATVATCVGFVALLAYLMTDMAALTGLMFNDSPLLTAPLTAAAVLLLPVLAFTVTAWIRRWWTLTGRIHYTAIALSLAAFIDFGFHYGIVWTPPV</sequence>
<dbReference type="EMBL" id="PVZC01000005">
    <property type="protein sequence ID" value="PRX97998.1"/>
    <property type="molecule type" value="Genomic_DNA"/>
</dbReference>
<dbReference type="SUPFAM" id="SSF56601">
    <property type="entry name" value="beta-lactamase/transpeptidase-like"/>
    <property type="match status" value="1"/>
</dbReference>
<feature type="compositionally biased region" description="Low complexity" evidence="1">
    <location>
        <begin position="391"/>
        <end position="405"/>
    </location>
</feature>
<keyword evidence="2" id="KW-0812">Transmembrane</keyword>
<keyword evidence="2" id="KW-0472">Membrane</keyword>
<organism evidence="4 5">
    <name type="scientific">Allonocardiopsis opalescens</name>
    <dbReference type="NCBI Taxonomy" id="1144618"/>
    <lineage>
        <taxon>Bacteria</taxon>
        <taxon>Bacillati</taxon>
        <taxon>Actinomycetota</taxon>
        <taxon>Actinomycetes</taxon>
        <taxon>Streptosporangiales</taxon>
        <taxon>Allonocardiopsis</taxon>
    </lineage>
</organism>
<feature type="transmembrane region" description="Helical" evidence="2">
    <location>
        <begin position="571"/>
        <end position="593"/>
    </location>
</feature>
<evidence type="ECO:0000256" key="2">
    <source>
        <dbReference type="SAM" id="Phobius"/>
    </source>
</evidence>
<evidence type="ECO:0000256" key="1">
    <source>
        <dbReference type="SAM" id="MobiDB-lite"/>
    </source>
</evidence>
<feature type="transmembrane region" description="Helical" evidence="2">
    <location>
        <begin position="613"/>
        <end position="634"/>
    </location>
</feature>
<gene>
    <name evidence="4" type="ORF">CLV72_105351</name>
</gene>
<feature type="domain" description="Beta-lactamase-related" evidence="3">
    <location>
        <begin position="51"/>
        <end position="380"/>
    </location>
</feature>
<dbReference type="RefSeq" id="WP_170141026.1">
    <property type="nucleotide sequence ID" value="NZ_PVZC01000005.1"/>
</dbReference>
<feature type="region of interest" description="Disordered" evidence="1">
    <location>
        <begin position="391"/>
        <end position="432"/>
    </location>
</feature>
<accession>A0A2T0Q2V0</accession>
<evidence type="ECO:0000259" key="3">
    <source>
        <dbReference type="Pfam" id="PF00144"/>
    </source>
</evidence>
<keyword evidence="5" id="KW-1185">Reference proteome</keyword>
<dbReference type="PANTHER" id="PTHR46825:SF9">
    <property type="entry name" value="BETA-LACTAMASE-RELATED DOMAIN-CONTAINING PROTEIN"/>
    <property type="match status" value="1"/>
</dbReference>
<dbReference type="Proteomes" id="UP000237846">
    <property type="component" value="Unassembled WGS sequence"/>
</dbReference>
<evidence type="ECO:0000313" key="5">
    <source>
        <dbReference type="Proteomes" id="UP000237846"/>
    </source>
</evidence>
<protein>
    <submittedName>
        <fullName evidence="4">CubicO group peptidase (Beta-lactamase class C family)</fullName>
    </submittedName>
</protein>
<feature type="transmembrane region" description="Helical" evidence="2">
    <location>
        <begin position="646"/>
        <end position="665"/>
    </location>
</feature>
<dbReference type="InterPro" id="IPR012338">
    <property type="entry name" value="Beta-lactam/transpept-like"/>
</dbReference>
<dbReference type="InterPro" id="IPR050491">
    <property type="entry name" value="AmpC-like"/>
</dbReference>
<keyword evidence="2" id="KW-1133">Transmembrane helix</keyword>
<dbReference type="Pfam" id="PF00144">
    <property type="entry name" value="Beta-lactamase"/>
    <property type="match status" value="1"/>
</dbReference>
<dbReference type="AlphaFoldDB" id="A0A2T0Q2V0"/>
<reference evidence="4 5" key="1">
    <citation type="submission" date="2018-03" db="EMBL/GenBank/DDBJ databases">
        <title>Genomic Encyclopedia of Archaeal and Bacterial Type Strains, Phase II (KMG-II): from individual species to whole genera.</title>
        <authorList>
            <person name="Goeker M."/>
        </authorList>
    </citation>
    <scope>NUCLEOTIDE SEQUENCE [LARGE SCALE GENOMIC DNA]</scope>
    <source>
        <strain evidence="4 5">DSM 45601</strain>
    </source>
</reference>
<dbReference type="Gene3D" id="3.40.710.10">
    <property type="entry name" value="DD-peptidase/beta-lactamase superfamily"/>
    <property type="match status" value="1"/>
</dbReference>